<evidence type="ECO:0000256" key="3">
    <source>
        <dbReference type="ARBA" id="ARBA00022723"/>
    </source>
</evidence>
<dbReference type="Pfam" id="PF13459">
    <property type="entry name" value="Fer4_15"/>
    <property type="match status" value="1"/>
</dbReference>
<keyword evidence="5" id="KW-0408">Iron</keyword>
<keyword evidence="4" id="KW-0249">Electron transport</keyword>
<keyword evidence="9" id="KW-1185">Reference proteome</keyword>
<comment type="caution">
    <text evidence="8">The sequence shown here is derived from an EMBL/GenBank/DDBJ whole genome shotgun (WGS) entry which is preliminary data.</text>
</comment>
<evidence type="ECO:0000256" key="5">
    <source>
        <dbReference type="ARBA" id="ARBA00023004"/>
    </source>
</evidence>
<keyword evidence="3" id="KW-0479">Metal-binding</keyword>
<gene>
    <name evidence="8" type="ORF">FPZ12_024285</name>
</gene>
<evidence type="ECO:0000256" key="7">
    <source>
        <dbReference type="ARBA" id="ARBA00023291"/>
    </source>
</evidence>
<keyword evidence="2" id="KW-0813">Transport</keyword>
<dbReference type="Gene3D" id="3.30.70.20">
    <property type="match status" value="1"/>
</dbReference>
<sequence length="71" mass="7689">MGDQIWTVTADFARCEGHGLCVEEAPSHLRMDEDLVAITEDTVTDGHLPALRAAVRACPVAALRLEQRATS</sequence>
<dbReference type="GO" id="GO:0046872">
    <property type="term" value="F:metal ion binding"/>
    <property type="evidence" value="ECO:0007669"/>
    <property type="project" value="UniProtKB-KW"/>
</dbReference>
<comment type="cofactor">
    <cofactor evidence="1">
        <name>[3Fe-4S] cluster</name>
        <dbReference type="ChEBI" id="CHEBI:21137"/>
    </cofactor>
</comment>
<keyword evidence="6" id="KW-0411">Iron-sulfur</keyword>
<protein>
    <submittedName>
        <fullName evidence="8">Ferredoxin</fullName>
    </submittedName>
</protein>
<dbReference type="GO" id="GO:0051538">
    <property type="term" value="F:3 iron, 4 sulfur cluster binding"/>
    <property type="evidence" value="ECO:0007669"/>
    <property type="project" value="UniProtKB-KW"/>
</dbReference>
<dbReference type="PANTHER" id="PTHR36923:SF3">
    <property type="entry name" value="FERREDOXIN"/>
    <property type="match status" value="1"/>
</dbReference>
<keyword evidence="7" id="KW-0003">3Fe-4S</keyword>
<organism evidence="8 9">
    <name type="scientific">Amycolatopsis acidicola</name>
    <dbReference type="NCBI Taxonomy" id="2596893"/>
    <lineage>
        <taxon>Bacteria</taxon>
        <taxon>Bacillati</taxon>
        <taxon>Actinomycetota</taxon>
        <taxon>Actinomycetes</taxon>
        <taxon>Pseudonocardiales</taxon>
        <taxon>Pseudonocardiaceae</taxon>
        <taxon>Amycolatopsis</taxon>
    </lineage>
</organism>
<dbReference type="SUPFAM" id="SSF54862">
    <property type="entry name" value="4Fe-4S ferredoxins"/>
    <property type="match status" value="1"/>
</dbReference>
<dbReference type="AlphaFoldDB" id="A0A5N0UXN0"/>
<evidence type="ECO:0000256" key="1">
    <source>
        <dbReference type="ARBA" id="ARBA00001927"/>
    </source>
</evidence>
<evidence type="ECO:0000256" key="2">
    <source>
        <dbReference type="ARBA" id="ARBA00022448"/>
    </source>
</evidence>
<dbReference type="PANTHER" id="PTHR36923">
    <property type="entry name" value="FERREDOXIN"/>
    <property type="match status" value="1"/>
</dbReference>
<evidence type="ECO:0000256" key="6">
    <source>
        <dbReference type="ARBA" id="ARBA00023014"/>
    </source>
</evidence>
<evidence type="ECO:0000313" key="9">
    <source>
        <dbReference type="Proteomes" id="UP000319769"/>
    </source>
</evidence>
<evidence type="ECO:0000256" key="4">
    <source>
        <dbReference type="ARBA" id="ARBA00022982"/>
    </source>
</evidence>
<dbReference type="InterPro" id="IPR051269">
    <property type="entry name" value="Fe-S_cluster_ET"/>
</dbReference>
<name>A0A5N0UXN0_9PSEU</name>
<dbReference type="Proteomes" id="UP000319769">
    <property type="component" value="Unassembled WGS sequence"/>
</dbReference>
<evidence type="ECO:0000313" key="8">
    <source>
        <dbReference type="EMBL" id="KAA9157810.1"/>
    </source>
</evidence>
<accession>A0A5N0UXN0</accession>
<proteinExistence type="predicted"/>
<dbReference type="EMBL" id="VMNW02000039">
    <property type="protein sequence ID" value="KAA9157810.1"/>
    <property type="molecule type" value="Genomic_DNA"/>
</dbReference>
<dbReference type="OrthoDB" id="14703at2"/>
<reference evidence="8" key="1">
    <citation type="submission" date="2019-09" db="EMBL/GenBank/DDBJ databases">
        <authorList>
            <person name="Teo W.F.A."/>
            <person name="Duangmal K."/>
        </authorList>
    </citation>
    <scope>NUCLEOTIDE SEQUENCE [LARGE SCALE GENOMIC DNA]</scope>
    <source>
        <strain evidence="8">K81G1</strain>
    </source>
</reference>